<keyword evidence="2" id="KW-0472">Membrane</keyword>
<dbReference type="EMBL" id="JAYMYS010000003">
    <property type="protein sequence ID" value="KAK7402203.1"/>
    <property type="molecule type" value="Genomic_DNA"/>
</dbReference>
<evidence type="ECO:0008006" key="5">
    <source>
        <dbReference type="Google" id="ProtNLM"/>
    </source>
</evidence>
<keyword evidence="4" id="KW-1185">Reference proteome</keyword>
<feature type="compositionally biased region" description="Basic and acidic residues" evidence="1">
    <location>
        <begin position="119"/>
        <end position="128"/>
    </location>
</feature>
<gene>
    <name evidence="3" type="ORF">VNO78_14271</name>
</gene>
<reference evidence="3 4" key="1">
    <citation type="submission" date="2024-01" db="EMBL/GenBank/DDBJ databases">
        <title>The genomes of 5 underutilized Papilionoideae crops provide insights into root nodulation and disease resistanc.</title>
        <authorList>
            <person name="Jiang F."/>
        </authorList>
    </citation>
    <scope>NUCLEOTIDE SEQUENCE [LARGE SCALE GENOMIC DNA]</scope>
    <source>
        <strain evidence="3">DUOXIRENSHENG_FW03</strain>
        <tissue evidence="3">Leaves</tissue>
    </source>
</reference>
<protein>
    <recommendedName>
        <fullName evidence="5">Transmembrane protein</fullName>
    </recommendedName>
</protein>
<sequence length="159" mass="17098">MAMAVAVACASLSPRITIAPFLSLTRSASNSKRFIPFHSPILQHKTVPLPRPILPPPPAAEDVISSAETASEQLYKTTDQGVATVVSSLFFIAFIALSAITLGVIYLAVTDFLQKSEKDKFEKEEASKVKSKKKNNKLGGPRAGPRGFGQKVSQDPDDD</sequence>
<accession>A0AAN9XPZ7</accession>
<feature type="transmembrane region" description="Helical" evidence="2">
    <location>
        <begin position="89"/>
        <end position="109"/>
    </location>
</feature>
<evidence type="ECO:0000313" key="4">
    <source>
        <dbReference type="Proteomes" id="UP001386955"/>
    </source>
</evidence>
<evidence type="ECO:0000256" key="1">
    <source>
        <dbReference type="SAM" id="MobiDB-lite"/>
    </source>
</evidence>
<dbReference type="PANTHER" id="PTHR36735:SF1">
    <property type="entry name" value="TRANSMEMBRANE PROTEIN"/>
    <property type="match status" value="1"/>
</dbReference>
<keyword evidence="2" id="KW-1133">Transmembrane helix</keyword>
<dbReference type="GO" id="GO:0009535">
    <property type="term" value="C:chloroplast thylakoid membrane"/>
    <property type="evidence" value="ECO:0007669"/>
    <property type="project" value="TreeGrafter"/>
</dbReference>
<dbReference type="Proteomes" id="UP001386955">
    <property type="component" value="Unassembled WGS sequence"/>
</dbReference>
<evidence type="ECO:0000313" key="3">
    <source>
        <dbReference type="EMBL" id="KAK7402203.1"/>
    </source>
</evidence>
<proteinExistence type="predicted"/>
<dbReference type="PANTHER" id="PTHR36735">
    <property type="entry name" value="TRANSMEMBRANE PROTEIN"/>
    <property type="match status" value="1"/>
</dbReference>
<dbReference type="AlphaFoldDB" id="A0AAN9XPZ7"/>
<comment type="caution">
    <text evidence="3">The sequence shown here is derived from an EMBL/GenBank/DDBJ whole genome shotgun (WGS) entry which is preliminary data.</text>
</comment>
<organism evidence="3 4">
    <name type="scientific">Psophocarpus tetragonolobus</name>
    <name type="common">Winged bean</name>
    <name type="synonym">Dolichos tetragonolobus</name>
    <dbReference type="NCBI Taxonomy" id="3891"/>
    <lineage>
        <taxon>Eukaryota</taxon>
        <taxon>Viridiplantae</taxon>
        <taxon>Streptophyta</taxon>
        <taxon>Embryophyta</taxon>
        <taxon>Tracheophyta</taxon>
        <taxon>Spermatophyta</taxon>
        <taxon>Magnoliopsida</taxon>
        <taxon>eudicotyledons</taxon>
        <taxon>Gunneridae</taxon>
        <taxon>Pentapetalae</taxon>
        <taxon>rosids</taxon>
        <taxon>fabids</taxon>
        <taxon>Fabales</taxon>
        <taxon>Fabaceae</taxon>
        <taxon>Papilionoideae</taxon>
        <taxon>50 kb inversion clade</taxon>
        <taxon>NPAAA clade</taxon>
        <taxon>indigoferoid/millettioid clade</taxon>
        <taxon>Phaseoleae</taxon>
        <taxon>Psophocarpus</taxon>
    </lineage>
</organism>
<name>A0AAN9XPZ7_PSOTE</name>
<keyword evidence="2" id="KW-0812">Transmembrane</keyword>
<feature type="region of interest" description="Disordered" evidence="1">
    <location>
        <begin position="119"/>
        <end position="159"/>
    </location>
</feature>
<evidence type="ECO:0000256" key="2">
    <source>
        <dbReference type="SAM" id="Phobius"/>
    </source>
</evidence>